<dbReference type="InterPro" id="IPR036612">
    <property type="entry name" value="KH_dom_type_1_sf"/>
</dbReference>
<dbReference type="GO" id="GO:0000958">
    <property type="term" value="P:mitochondrial mRNA catabolic process"/>
    <property type="evidence" value="ECO:0007669"/>
    <property type="project" value="TreeGrafter"/>
</dbReference>
<evidence type="ECO:0000313" key="9">
    <source>
        <dbReference type="EMBL" id="CCA20587.1"/>
    </source>
</evidence>
<dbReference type="PROSITE" id="PS50126">
    <property type="entry name" value="S1"/>
    <property type="match status" value="1"/>
</dbReference>
<dbReference type="GO" id="GO:0000965">
    <property type="term" value="P:mitochondrial RNA 3'-end processing"/>
    <property type="evidence" value="ECO:0007669"/>
    <property type="project" value="TreeGrafter"/>
</dbReference>
<dbReference type="Gene3D" id="3.30.1370.10">
    <property type="entry name" value="K Homology domain, type 1"/>
    <property type="match status" value="1"/>
</dbReference>
<dbReference type="InterPro" id="IPR012340">
    <property type="entry name" value="NA-bd_OB-fold"/>
</dbReference>
<dbReference type="EC" id="2.7.7.8" evidence="2"/>
<dbReference type="InterPro" id="IPR015847">
    <property type="entry name" value="ExoRNase_PH_dom2"/>
</dbReference>
<dbReference type="AlphaFoldDB" id="F0WH72"/>
<evidence type="ECO:0000256" key="2">
    <source>
        <dbReference type="ARBA" id="ARBA00012416"/>
    </source>
</evidence>
<dbReference type="GO" id="GO:0004654">
    <property type="term" value="F:polyribonucleotide nucleotidyltransferase activity"/>
    <property type="evidence" value="ECO:0007669"/>
    <property type="project" value="UniProtKB-EC"/>
</dbReference>
<dbReference type="GO" id="GO:0005829">
    <property type="term" value="C:cytosol"/>
    <property type="evidence" value="ECO:0007669"/>
    <property type="project" value="TreeGrafter"/>
</dbReference>
<dbReference type="Gene3D" id="2.40.50.140">
    <property type="entry name" value="Nucleic acid-binding proteins"/>
    <property type="match status" value="1"/>
</dbReference>
<dbReference type="InterPro" id="IPR020568">
    <property type="entry name" value="Ribosomal_Su5_D2-typ_SF"/>
</dbReference>
<comment type="similarity">
    <text evidence="1">Belongs to the polyribonucleotide nucleotidyltransferase family.</text>
</comment>
<evidence type="ECO:0000256" key="3">
    <source>
        <dbReference type="ARBA" id="ARBA00022679"/>
    </source>
</evidence>
<dbReference type="GO" id="GO:0000175">
    <property type="term" value="F:3'-5'-RNA exonuclease activity"/>
    <property type="evidence" value="ECO:0007669"/>
    <property type="project" value="TreeGrafter"/>
</dbReference>
<accession>F0WH72</accession>
<dbReference type="SMART" id="SM00316">
    <property type="entry name" value="S1"/>
    <property type="match status" value="1"/>
</dbReference>
<dbReference type="SUPFAM" id="SSF54791">
    <property type="entry name" value="Eukaryotic type KH-domain (KH-domain type I)"/>
    <property type="match status" value="1"/>
</dbReference>
<dbReference type="SUPFAM" id="SSF55666">
    <property type="entry name" value="Ribonuclease PH domain 2-like"/>
    <property type="match status" value="2"/>
</dbReference>
<dbReference type="GO" id="GO:0003723">
    <property type="term" value="F:RNA binding"/>
    <property type="evidence" value="ECO:0007669"/>
    <property type="project" value="UniProtKB-UniRule"/>
</dbReference>
<dbReference type="PANTHER" id="PTHR11252">
    <property type="entry name" value="POLYRIBONUCLEOTIDE NUCLEOTIDYLTRANSFERASE"/>
    <property type="match status" value="1"/>
</dbReference>
<dbReference type="InterPro" id="IPR027408">
    <property type="entry name" value="PNPase/RNase_PH_dom_sf"/>
</dbReference>
<dbReference type="SUPFAM" id="SSF50249">
    <property type="entry name" value="Nucleic acid-binding proteins"/>
    <property type="match status" value="1"/>
</dbReference>
<name>F0WH72_9STRA</name>
<dbReference type="InterPro" id="IPR004087">
    <property type="entry name" value="KH_dom"/>
</dbReference>
<dbReference type="SMART" id="SM00322">
    <property type="entry name" value="KH"/>
    <property type="match status" value="1"/>
</dbReference>
<dbReference type="SUPFAM" id="SSF54211">
    <property type="entry name" value="Ribosomal protein S5 domain 2-like"/>
    <property type="match status" value="2"/>
</dbReference>
<dbReference type="NCBIfam" id="TIGR03591">
    <property type="entry name" value="polynuc_phos"/>
    <property type="match status" value="1"/>
</dbReference>
<keyword evidence="5 7" id="KW-0694">RNA-binding</keyword>
<evidence type="ECO:0000256" key="1">
    <source>
        <dbReference type="ARBA" id="ARBA00007404"/>
    </source>
</evidence>
<organism evidence="9">
    <name type="scientific">Albugo laibachii Nc14</name>
    <dbReference type="NCBI Taxonomy" id="890382"/>
    <lineage>
        <taxon>Eukaryota</taxon>
        <taxon>Sar</taxon>
        <taxon>Stramenopiles</taxon>
        <taxon>Oomycota</taxon>
        <taxon>Peronosporomycetes</taxon>
        <taxon>Albuginales</taxon>
        <taxon>Albuginaceae</taxon>
        <taxon>Albugo</taxon>
    </lineage>
</organism>
<dbReference type="Pfam" id="PF00013">
    <property type="entry name" value="KH_1"/>
    <property type="match status" value="1"/>
</dbReference>
<dbReference type="InterPro" id="IPR012162">
    <property type="entry name" value="PNPase"/>
</dbReference>
<dbReference type="FunFam" id="3.30.230.70:FF:000001">
    <property type="entry name" value="Polyribonucleotide nucleotidyltransferase"/>
    <property type="match status" value="1"/>
</dbReference>
<evidence type="ECO:0000256" key="6">
    <source>
        <dbReference type="ARBA" id="ARBA00031451"/>
    </source>
</evidence>
<dbReference type="Pfam" id="PF01138">
    <property type="entry name" value="RNase_PH"/>
    <property type="match status" value="2"/>
</dbReference>
<keyword evidence="4" id="KW-0548">Nucleotidyltransferase</keyword>
<dbReference type="PANTHER" id="PTHR11252:SF0">
    <property type="entry name" value="POLYRIBONUCLEOTIDE NUCLEOTIDYLTRANSFERASE 1, MITOCHONDRIAL"/>
    <property type="match status" value="1"/>
</dbReference>
<gene>
    <name evidence="9" type="primary">AlNc14C98G5940</name>
    <name evidence="9" type="ORF">ALNC14_067300</name>
</gene>
<proteinExistence type="inferred from homology"/>
<evidence type="ECO:0000256" key="5">
    <source>
        <dbReference type="ARBA" id="ARBA00022884"/>
    </source>
</evidence>
<dbReference type="CDD" id="cd11364">
    <property type="entry name" value="RNase_PH_PNPase_2"/>
    <property type="match status" value="1"/>
</dbReference>
<dbReference type="SUPFAM" id="SSF46915">
    <property type="entry name" value="Polynucleotide phosphorylase/guanosine pentaphosphate synthase (PNPase/GPSI), domain 3"/>
    <property type="match status" value="1"/>
</dbReference>
<dbReference type="Gene3D" id="3.30.230.70">
    <property type="entry name" value="GHMP Kinase, N-terminal domain"/>
    <property type="match status" value="2"/>
</dbReference>
<dbReference type="InterPro" id="IPR036456">
    <property type="entry name" value="PNPase_PH_RNA-bd_sf"/>
</dbReference>
<dbReference type="InterPro" id="IPR036345">
    <property type="entry name" value="ExoRNase_PH_dom2_sf"/>
</dbReference>
<evidence type="ECO:0000256" key="4">
    <source>
        <dbReference type="ARBA" id="ARBA00022695"/>
    </source>
</evidence>
<protein>
    <recommendedName>
        <fullName evidence="2">polyribonucleotide nucleotidyltransferase</fullName>
        <ecNumber evidence="2">2.7.7.8</ecNumber>
    </recommendedName>
    <alternativeName>
        <fullName evidence="6">Polynucleotide phosphorylase 1</fullName>
    </alternativeName>
</protein>
<reference evidence="9" key="1">
    <citation type="journal article" date="2011" name="PLoS Biol.">
        <title>Gene gain and loss during evolution of obligate parasitism in the white rust pathogen of Arabidopsis thaliana.</title>
        <authorList>
            <person name="Kemen E."/>
            <person name="Gardiner A."/>
            <person name="Schultz-Larsen T."/>
            <person name="Kemen A.C."/>
            <person name="Balmuth A.L."/>
            <person name="Robert-Seilaniantz A."/>
            <person name="Bailey K."/>
            <person name="Holub E."/>
            <person name="Studholme D.J."/>
            <person name="Maclean D."/>
            <person name="Jones J.D."/>
        </authorList>
    </citation>
    <scope>NUCLEOTIDE SEQUENCE</scope>
</reference>
<dbReference type="InterPro" id="IPR003029">
    <property type="entry name" value="S1_domain"/>
</dbReference>
<dbReference type="HOGENOM" id="CLU_004217_2_2_1"/>
<dbReference type="InterPro" id="IPR004088">
    <property type="entry name" value="KH_dom_type_1"/>
</dbReference>
<sequence length="826" mass="91006">MWSARSRISRQLVRSRHTALAVHSPLRQAQALTHRNTFKDVYTQQQRSFFDVKKVIQKVLNFRFFDPPAKIITDKVDSDAEIASDDTVVEELAPLKLLGSLDKPTYSIGEFARLADGGVMTTCGKCVILTTAVSQSGRKKGKDFLPLMVDYRVKYYASGIIPDTARRKEFAGSDEEILQSRVIDRVIRPLFPKGFLEETQIIATVHSYDPDNDSLVLAINSTSAALATSDIPWDGPVGCVRVVQVDGQLVLNPTESQKEAATLNILYAGNQKRTIMIEAEGEQIDEKRLSEALRFAHDGVADVLKAQRELIKLHGKEKRQYDSFTIDKTLKEQAKKIGLQDAVQAIQNTKDTKKARQNAEKHVFGKIISVLRDQFKDRQYDDQLFTIAAHDTFELALRDQIMNQRRFDGRPLAQIRQINARTSILPMAHGSAVFSRGDTQALCSVTLGSLDQGLRLRSATIDPSDESEYKHAILHYEFPPYCVNETGRLGGINRRMVGHGALAEKAILPILPSIEEFPYTIRMTSEITGSDGSSSMATICGVSLALLDAGVPIEAPIAGISVGLVSEPRESSSRFGKYRLVTDILGSEDHYGDMDFKVAGTRKGITALQLDVKIPGVPPSVLFESIEKAREARYQILDSMDQTLAKPRDTLKNSASQTGEANIMEVFKIPSTSIRYLIGKAGSNIRSMEKSTGCTISIDRYDGTVRVTGPPGLVENAKNLIVEFTDGTFFKIGDTYTMKVAELMDFGASLESTRPGKHRAFIHISELSLQQSQDIRQHLKIGDEIKAVCIEAGISGKMSVKGLLNNSPHGLGITGNSANIKKAVSA</sequence>
<keyword evidence="3 9" id="KW-0808">Transferase</keyword>
<dbReference type="InterPro" id="IPR001247">
    <property type="entry name" value="ExoRNase_PH_dom1"/>
</dbReference>
<dbReference type="NCBIfam" id="NF008805">
    <property type="entry name" value="PRK11824.1"/>
    <property type="match status" value="1"/>
</dbReference>
<evidence type="ECO:0000256" key="7">
    <source>
        <dbReference type="PROSITE-ProRule" id="PRU00117"/>
    </source>
</evidence>
<dbReference type="Pfam" id="PF00575">
    <property type="entry name" value="S1"/>
    <property type="match status" value="1"/>
</dbReference>
<reference evidence="9" key="2">
    <citation type="submission" date="2011-02" db="EMBL/GenBank/DDBJ databases">
        <authorList>
            <person name="MacLean D."/>
        </authorList>
    </citation>
    <scope>NUCLEOTIDE SEQUENCE</scope>
</reference>
<dbReference type="GO" id="GO:0005739">
    <property type="term" value="C:mitochondrion"/>
    <property type="evidence" value="ECO:0007669"/>
    <property type="project" value="TreeGrafter"/>
</dbReference>
<feature type="domain" description="S1 motif" evidence="8">
    <location>
        <begin position="733"/>
        <end position="791"/>
    </location>
</feature>
<dbReference type="PROSITE" id="PS50084">
    <property type="entry name" value="KH_TYPE_1"/>
    <property type="match status" value="1"/>
</dbReference>
<dbReference type="CDD" id="cd00105">
    <property type="entry name" value="KH-I"/>
    <property type="match status" value="1"/>
</dbReference>
<dbReference type="Pfam" id="PF03725">
    <property type="entry name" value="RNase_PH_C"/>
    <property type="match status" value="1"/>
</dbReference>
<dbReference type="EMBL" id="FR824143">
    <property type="protein sequence ID" value="CCA20587.1"/>
    <property type="molecule type" value="Genomic_DNA"/>
</dbReference>
<evidence type="ECO:0000259" key="8">
    <source>
        <dbReference type="PROSITE" id="PS50126"/>
    </source>
</evidence>